<reference evidence="1" key="1">
    <citation type="submission" date="2019-08" db="EMBL/GenBank/DDBJ databases">
        <authorList>
            <person name="Kucharzyk K."/>
            <person name="Murdoch R.W."/>
            <person name="Higgins S."/>
            <person name="Loffler F."/>
        </authorList>
    </citation>
    <scope>NUCLEOTIDE SEQUENCE</scope>
</reference>
<proteinExistence type="predicted"/>
<sequence>MKKTIAILLVLVIGMVGVFAADATLSLTTTVAALNEFKITTAAIGASDTHDYSKYAALTTQTTTAVTRDGGISSASYLTVLNNSTTAYNIGVKASKLAATGITTTIGFTVTCGAAVNVAALEPTAATSSTTYTQALGVTGTVADGLVIASEAISIIVNANDFNSAAAGSYTGYIYFNVTAV</sequence>
<evidence type="ECO:0000313" key="1">
    <source>
        <dbReference type="EMBL" id="MPN41122.1"/>
    </source>
</evidence>
<gene>
    <name evidence="1" type="ORF">SDC9_188664</name>
</gene>
<protein>
    <submittedName>
        <fullName evidence="1">Uncharacterized protein</fullName>
    </submittedName>
</protein>
<name>A0A645HRK7_9ZZZZ</name>
<dbReference type="EMBL" id="VSSQ01097973">
    <property type="protein sequence ID" value="MPN41122.1"/>
    <property type="molecule type" value="Genomic_DNA"/>
</dbReference>
<accession>A0A645HRK7</accession>
<organism evidence="1">
    <name type="scientific">bioreactor metagenome</name>
    <dbReference type="NCBI Taxonomy" id="1076179"/>
    <lineage>
        <taxon>unclassified sequences</taxon>
        <taxon>metagenomes</taxon>
        <taxon>ecological metagenomes</taxon>
    </lineage>
</organism>
<comment type="caution">
    <text evidence="1">The sequence shown here is derived from an EMBL/GenBank/DDBJ whole genome shotgun (WGS) entry which is preliminary data.</text>
</comment>
<dbReference type="AlphaFoldDB" id="A0A645HRK7"/>